<feature type="region of interest" description="Disordered" evidence="1">
    <location>
        <begin position="50"/>
        <end position="1053"/>
    </location>
</feature>
<feature type="compositionally biased region" description="Polar residues" evidence="1">
    <location>
        <begin position="951"/>
        <end position="964"/>
    </location>
</feature>
<feature type="compositionally biased region" description="Basic and acidic residues" evidence="1">
    <location>
        <begin position="489"/>
        <end position="501"/>
    </location>
</feature>
<feature type="compositionally biased region" description="Basic and acidic residues" evidence="1">
    <location>
        <begin position="1026"/>
        <end position="1036"/>
    </location>
</feature>
<protein>
    <submittedName>
        <fullName evidence="2">Putative thyroid hormone receptor-associated protein complex subunit</fullName>
    </submittedName>
</protein>
<feature type="compositionally biased region" description="Basic and acidic residues" evidence="1">
    <location>
        <begin position="866"/>
        <end position="895"/>
    </location>
</feature>
<feature type="compositionally biased region" description="Low complexity" evidence="1">
    <location>
        <begin position="73"/>
        <end position="82"/>
    </location>
</feature>
<feature type="compositionally biased region" description="Basic and acidic residues" evidence="1">
    <location>
        <begin position="567"/>
        <end position="611"/>
    </location>
</feature>
<dbReference type="PANTHER" id="PTHR14038:SF0">
    <property type="entry name" value="LP18708P"/>
    <property type="match status" value="1"/>
</dbReference>
<feature type="compositionally biased region" description="Basic and acidic residues" evidence="1">
    <location>
        <begin position="842"/>
        <end position="854"/>
    </location>
</feature>
<feature type="compositionally biased region" description="Low complexity" evidence="1">
    <location>
        <begin position="415"/>
        <end position="439"/>
    </location>
</feature>
<feature type="compositionally biased region" description="Low complexity" evidence="1">
    <location>
        <begin position="391"/>
        <end position="407"/>
    </location>
</feature>
<feature type="compositionally biased region" description="Pro residues" evidence="1">
    <location>
        <begin position="512"/>
        <end position="537"/>
    </location>
</feature>
<feature type="compositionally biased region" description="Basic and acidic residues" evidence="1">
    <location>
        <begin position="328"/>
        <end position="348"/>
    </location>
</feature>
<reference evidence="2" key="1">
    <citation type="submission" date="2014-03" db="EMBL/GenBank/DDBJ databases">
        <title>The sialotranscriptome of Amblyomma triste, Amblyomma parvum and Amblyomma cajennense ticks, uncovered by 454-based RNA-seq.</title>
        <authorList>
            <person name="Garcia G.R."/>
            <person name="Gardinassi L.G."/>
            <person name="Ribeiro J.M."/>
            <person name="Anatriello E."/>
            <person name="Ferreira B.R."/>
            <person name="Moreira H.N."/>
            <person name="Mafra C."/>
            <person name="Olegario M.M."/>
            <person name="Szabo P.J."/>
            <person name="Miranda-Santos I.K."/>
            <person name="Maruyama S.R."/>
        </authorList>
    </citation>
    <scope>NUCLEOTIDE SEQUENCE</scope>
    <source>
        <strain evidence="2">Mato Grasso do Sul</strain>
        <tissue evidence="2">Salivary glands</tissue>
    </source>
</reference>
<organism evidence="2">
    <name type="scientific">Amblyomma triste</name>
    <name type="common">Neotropical tick</name>
    <dbReference type="NCBI Taxonomy" id="251400"/>
    <lineage>
        <taxon>Eukaryota</taxon>
        <taxon>Metazoa</taxon>
        <taxon>Ecdysozoa</taxon>
        <taxon>Arthropoda</taxon>
        <taxon>Chelicerata</taxon>
        <taxon>Arachnida</taxon>
        <taxon>Acari</taxon>
        <taxon>Parasitiformes</taxon>
        <taxon>Ixodida</taxon>
        <taxon>Ixodoidea</taxon>
        <taxon>Ixodidae</taxon>
        <taxon>Amblyomminae</taxon>
        <taxon>Amblyomma</taxon>
    </lineage>
</organism>
<feature type="compositionally biased region" description="Low complexity" evidence="1">
    <location>
        <begin position="299"/>
        <end position="316"/>
    </location>
</feature>
<feature type="compositionally biased region" description="Low complexity" evidence="1">
    <location>
        <begin position="155"/>
        <end position="195"/>
    </location>
</feature>
<feature type="compositionally biased region" description="Basic and acidic residues" evidence="1">
    <location>
        <begin position="57"/>
        <end position="66"/>
    </location>
</feature>
<name>A0A023GCG3_AMBTT</name>
<sequence length="1116" mass="122789">MRGVPDEDGYQRPAIISEKDLKGFDEILQNDSQDGWAAAKGDIDYNAKLVFSDDEDSRSSNRDSKGADIVPAPESGKPGPTKGPEKGECRPPGPAGPKLPSGRNREPGWDAPPGQQQPAQQRAVREPPQAPAYLDRDERGRKAWGSAELQPQPAPLSQQAQQAPPAQAAPVRQWPQASQGAPPAAAAPRATAAPPLEYLARSTPPAATAPPAMAAAGFPTGRVGPPPIPQQPSHHTGFGVGPVAPSRGTSRPGLDQLTGDEEELWRQRRQQQNDEMAVTVERTRQRREEEEKRYEQIKQSSAATAAAATAANQQQQPSVPEESAPVPAEKEDLDQRSCHSSESREEARGGALLPNRERPDFRQQSSGGYQQNYQRPFKNMPPRFLKKAEMQRQQQLRQQQQQQQQQQPQPPQQPQPQQAQQQQPPQSGGGLAPPQGAPSSLGGMGGVSYDPRWVAMGAGGPYLGQLGMVKPLGSQRPPEPEVGTPYPSAEDRTYEAREARPLECWPPGAGRPAPPQADRPQQPLAPPMAPPHVPPGGPYDNWRPSVAPVYYGGQVADFGRTPASYDQRLEFPPKRPDKEEASFDSRSRGDAFRKDREFEDKQQREKRENRDVMGTWSNAREYDQRAARDKWERETQPSRPDSRDSRASRDSLRDERAMPPVEQRQDLPMQQIEPPHRLAPERVKEKPQVADWSDTPYSAAGENKRRDWHTHHPPPVTQQQLDSAGPSKKNFVALRRGGVAKDDGKEDIKEGKVEDHSRTDEEKSKEVAKKDDADKRAGTSRSRGGSGGRFETNRGRGGRGGNGYGGVGYRGRSREYRRSRTERGPRFDRKKEEGSEESSGMEEDKAISRLRPKEEESEGSDEVCMDADRKSRAGKECGRTREPRRDETKNKEEKSAFSPRGEPSRRGRGGAVSLGRSARGRYPAGGYGPPTSKAPFGKPEEGNKDEETNKEVSQGSKPRSNSSRPVARRPNRMEPLPPRFQKNQSRRQDNPDRNKGRGGRSGGPNKDALSDHGNEDWETASESSDVADRRPPEEGARQQPPGSKKTSHLGQRTLEVRNVAGQAGRLAEVEAELQEIVMVGALCNGETREVAGHLPEWVEGVVRGQVAAHGSSGQAK</sequence>
<accession>A0A023GCG3</accession>
<feature type="compositionally biased region" description="Low complexity" evidence="1">
    <location>
        <begin position="111"/>
        <end position="122"/>
    </location>
</feature>
<dbReference type="PANTHER" id="PTHR14038">
    <property type="entry name" value="BAT2 HLA-B-ASSOCIATED TRANSCRIPT 2"/>
    <property type="match status" value="1"/>
</dbReference>
<dbReference type="EMBL" id="GBBM01003517">
    <property type="protein sequence ID" value="JAC31901.1"/>
    <property type="molecule type" value="mRNA"/>
</dbReference>
<feature type="compositionally biased region" description="Low complexity" evidence="1">
    <location>
        <begin position="203"/>
        <end position="216"/>
    </location>
</feature>
<feature type="compositionally biased region" description="Basic and acidic residues" evidence="1">
    <location>
        <begin position="281"/>
        <end position="296"/>
    </location>
</feature>
<feature type="compositionally biased region" description="Basic and acidic residues" evidence="1">
    <location>
        <begin position="674"/>
        <end position="688"/>
    </location>
</feature>
<keyword evidence="2" id="KW-0675">Receptor</keyword>
<feature type="compositionally biased region" description="Basic and acidic residues" evidence="1">
    <location>
        <begin position="812"/>
        <end position="833"/>
    </location>
</feature>
<dbReference type="InterPro" id="IPR033184">
    <property type="entry name" value="PRRC2"/>
</dbReference>
<evidence type="ECO:0000256" key="1">
    <source>
        <dbReference type="SAM" id="MobiDB-lite"/>
    </source>
</evidence>
<proteinExistence type="evidence at transcript level"/>
<feature type="compositionally biased region" description="Basic and acidic residues" evidence="1">
    <location>
        <begin position="986"/>
        <end position="995"/>
    </location>
</feature>
<feature type="compositionally biased region" description="Basic and acidic residues" evidence="1">
    <location>
        <begin position="620"/>
        <end position="657"/>
    </location>
</feature>
<feature type="compositionally biased region" description="Basic and acidic residues" evidence="1">
    <location>
        <begin position="739"/>
        <end position="777"/>
    </location>
</feature>
<feature type="compositionally biased region" description="Gly residues" evidence="1">
    <location>
        <begin position="798"/>
        <end position="809"/>
    </location>
</feature>
<feature type="compositionally biased region" description="Low complexity" evidence="1">
    <location>
        <begin position="362"/>
        <end position="375"/>
    </location>
</feature>
<dbReference type="GO" id="GO:0030154">
    <property type="term" value="P:cell differentiation"/>
    <property type="evidence" value="ECO:0007669"/>
    <property type="project" value="TreeGrafter"/>
</dbReference>
<dbReference type="AlphaFoldDB" id="A0A023GCG3"/>
<feature type="compositionally biased region" description="Basic and acidic residues" evidence="1">
    <location>
        <begin position="938"/>
        <end position="950"/>
    </location>
</feature>
<feature type="compositionally biased region" description="Acidic residues" evidence="1">
    <location>
        <begin position="855"/>
        <end position="865"/>
    </location>
</feature>
<evidence type="ECO:0000313" key="2">
    <source>
        <dbReference type="EMBL" id="JAC31901.1"/>
    </source>
</evidence>